<keyword evidence="7" id="KW-1185">Reference proteome</keyword>
<evidence type="ECO:0000313" key="6">
    <source>
        <dbReference type="EMBL" id="TWH91480.1"/>
    </source>
</evidence>
<dbReference type="AlphaFoldDB" id="A0A562K7T7"/>
<dbReference type="Pfam" id="PF00440">
    <property type="entry name" value="TetR_N"/>
    <property type="match status" value="1"/>
</dbReference>
<dbReference type="PANTHER" id="PTHR30055">
    <property type="entry name" value="HTH-TYPE TRANSCRIPTIONAL REGULATOR RUTR"/>
    <property type="match status" value="1"/>
</dbReference>
<proteinExistence type="predicted"/>
<evidence type="ECO:0000256" key="4">
    <source>
        <dbReference type="PROSITE-ProRule" id="PRU00335"/>
    </source>
</evidence>
<dbReference type="PANTHER" id="PTHR30055:SF234">
    <property type="entry name" value="HTH-TYPE TRANSCRIPTIONAL REGULATOR BETI"/>
    <property type="match status" value="1"/>
</dbReference>
<keyword evidence="1" id="KW-0805">Transcription regulation</keyword>
<accession>A0A562K7T7</accession>
<evidence type="ECO:0000256" key="2">
    <source>
        <dbReference type="ARBA" id="ARBA00023125"/>
    </source>
</evidence>
<dbReference type="SUPFAM" id="SSF46689">
    <property type="entry name" value="Homeodomain-like"/>
    <property type="match status" value="1"/>
</dbReference>
<evidence type="ECO:0000256" key="3">
    <source>
        <dbReference type="ARBA" id="ARBA00023163"/>
    </source>
</evidence>
<feature type="DNA-binding region" description="H-T-H motif" evidence="4">
    <location>
        <begin position="43"/>
        <end position="62"/>
    </location>
</feature>
<dbReference type="GO" id="GO:0003700">
    <property type="term" value="F:DNA-binding transcription factor activity"/>
    <property type="evidence" value="ECO:0007669"/>
    <property type="project" value="TreeGrafter"/>
</dbReference>
<gene>
    <name evidence="6" type="ORF">IQ35_03166</name>
</gene>
<reference evidence="6 7" key="1">
    <citation type="journal article" date="2015" name="Stand. Genomic Sci.">
        <title>Genomic Encyclopedia of Bacterial and Archaeal Type Strains, Phase III: the genomes of soil and plant-associated and newly described type strains.</title>
        <authorList>
            <person name="Whitman W.B."/>
            <person name="Woyke T."/>
            <person name="Klenk H.P."/>
            <person name="Zhou Y."/>
            <person name="Lilburn T.G."/>
            <person name="Beck B.J."/>
            <person name="De Vos P."/>
            <person name="Vandamme P."/>
            <person name="Eisen J.A."/>
            <person name="Garrity G."/>
            <person name="Hugenholtz P."/>
            <person name="Kyrpides N.C."/>
        </authorList>
    </citation>
    <scope>NUCLEOTIDE SEQUENCE [LARGE SCALE GENOMIC DNA]</scope>
    <source>
        <strain evidence="6 7">CGMCC 1.7748</strain>
    </source>
</reference>
<dbReference type="InterPro" id="IPR009057">
    <property type="entry name" value="Homeodomain-like_sf"/>
</dbReference>
<feature type="domain" description="HTH tetR-type" evidence="5">
    <location>
        <begin position="20"/>
        <end position="80"/>
    </location>
</feature>
<dbReference type="GO" id="GO:0000976">
    <property type="term" value="F:transcription cis-regulatory region binding"/>
    <property type="evidence" value="ECO:0007669"/>
    <property type="project" value="TreeGrafter"/>
</dbReference>
<protein>
    <submittedName>
        <fullName evidence="6">TetR family transcriptional regulator</fullName>
    </submittedName>
</protein>
<name>A0A562K7T7_SPHWJ</name>
<organism evidence="6 7">
    <name type="scientific">Sphingobium wenxiniae (strain DSM 21828 / CGMCC 1.7748 / JZ-1)</name>
    <dbReference type="NCBI Taxonomy" id="595605"/>
    <lineage>
        <taxon>Bacteria</taxon>
        <taxon>Pseudomonadati</taxon>
        <taxon>Pseudomonadota</taxon>
        <taxon>Alphaproteobacteria</taxon>
        <taxon>Sphingomonadales</taxon>
        <taxon>Sphingomonadaceae</taxon>
        <taxon>Sphingobium</taxon>
    </lineage>
</organism>
<evidence type="ECO:0000259" key="5">
    <source>
        <dbReference type="PROSITE" id="PS50977"/>
    </source>
</evidence>
<evidence type="ECO:0000313" key="7">
    <source>
        <dbReference type="Proteomes" id="UP000316624"/>
    </source>
</evidence>
<dbReference type="EMBL" id="VLKK01000015">
    <property type="protein sequence ID" value="TWH91480.1"/>
    <property type="molecule type" value="Genomic_DNA"/>
</dbReference>
<keyword evidence="2 4" id="KW-0238">DNA-binding</keyword>
<dbReference type="InterPro" id="IPR001647">
    <property type="entry name" value="HTH_TetR"/>
</dbReference>
<dbReference type="Gene3D" id="1.10.357.10">
    <property type="entry name" value="Tetracycline Repressor, domain 2"/>
    <property type="match status" value="1"/>
</dbReference>
<dbReference type="Proteomes" id="UP000316624">
    <property type="component" value="Unassembled WGS sequence"/>
</dbReference>
<evidence type="ECO:0000256" key="1">
    <source>
        <dbReference type="ARBA" id="ARBA00023015"/>
    </source>
</evidence>
<comment type="caution">
    <text evidence="6">The sequence shown here is derived from an EMBL/GenBank/DDBJ whole genome shotgun (WGS) entry which is preliminary data.</text>
</comment>
<keyword evidence="3" id="KW-0804">Transcription</keyword>
<dbReference type="PROSITE" id="PS50977">
    <property type="entry name" value="HTH_TETR_2"/>
    <property type="match status" value="1"/>
</dbReference>
<sequence>MEVKKGSKRNRPSLREEHKLVTRARIRKAARICFYRADVRTVSLEDIAVEAGIGRATLYLYYPSKNALLVELIAQSLRATDHIYAQLLQLPTLTFENVRAWLAKYLSDVEKHNGILGLFNGEIVLADEVRILLSEHRARTIAMLGTRYPAFDLDSMPLDARPRREVEADFAIMLIEQFCGAASRPDFELDKNAAIDFVAERLFIMLDETTDTRVARDDW</sequence>
<dbReference type="InterPro" id="IPR050109">
    <property type="entry name" value="HTH-type_TetR-like_transc_reg"/>
</dbReference>
<dbReference type="RefSeq" id="WP_145074816.1">
    <property type="nucleotide sequence ID" value="NZ_JACIIY010000016.1"/>
</dbReference>